<dbReference type="AlphaFoldDB" id="A0A4C1STC6"/>
<evidence type="ECO:0000313" key="1">
    <source>
        <dbReference type="EMBL" id="GBP05205.1"/>
    </source>
</evidence>
<dbReference type="Proteomes" id="UP000299102">
    <property type="component" value="Unassembled WGS sequence"/>
</dbReference>
<organism evidence="1 2">
    <name type="scientific">Eumeta variegata</name>
    <name type="common">Bagworm moth</name>
    <name type="synonym">Eumeta japonica</name>
    <dbReference type="NCBI Taxonomy" id="151549"/>
    <lineage>
        <taxon>Eukaryota</taxon>
        <taxon>Metazoa</taxon>
        <taxon>Ecdysozoa</taxon>
        <taxon>Arthropoda</taxon>
        <taxon>Hexapoda</taxon>
        <taxon>Insecta</taxon>
        <taxon>Pterygota</taxon>
        <taxon>Neoptera</taxon>
        <taxon>Endopterygota</taxon>
        <taxon>Lepidoptera</taxon>
        <taxon>Glossata</taxon>
        <taxon>Ditrysia</taxon>
        <taxon>Tineoidea</taxon>
        <taxon>Psychidae</taxon>
        <taxon>Oiketicinae</taxon>
        <taxon>Eumeta</taxon>
    </lineage>
</organism>
<gene>
    <name evidence="1" type="ORF">EVAR_76680_1</name>
</gene>
<proteinExistence type="predicted"/>
<reference evidence="1 2" key="1">
    <citation type="journal article" date="2019" name="Commun. Biol.">
        <title>The bagworm genome reveals a unique fibroin gene that provides high tensile strength.</title>
        <authorList>
            <person name="Kono N."/>
            <person name="Nakamura H."/>
            <person name="Ohtoshi R."/>
            <person name="Tomita M."/>
            <person name="Numata K."/>
            <person name="Arakawa K."/>
        </authorList>
    </citation>
    <scope>NUCLEOTIDE SEQUENCE [LARGE SCALE GENOMIC DNA]</scope>
</reference>
<sequence>MKGSGLDPALLSKIRQFETILEHNAEIKLNVPADRGVEQLSSLQVHTGDSGYSYACRFKLYGADPCVSGAVDRYRSSRGRYQSYVRRVVREGMVQMKVLHVEHCVRDLRSLDLGQKKHLPDFKLEATEGVGRFFPSVSPILIIGTLAKFGIEISLLGTAAPHKQRTTSTRKQDRRPTEGTVLRLTPQCILVKQELPRPSFVPLKPCVLPRPLPLPRRGRLDVVVFLDSAKNPVCRQKAVASHRESQNNFSHICWCVIFKLENQHMNHVRIFVLPSASISKKAQNFNSR</sequence>
<evidence type="ECO:0000313" key="2">
    <source>
        <dbReference type="Proteomes" id="UP000299102"/>
    </source>
</evidence>
<protein>
    <submittedName>
        <fullName evidence="1">Uncharacterized protein</fullName>
    </submittedName>
</protein>
<comment type="caution">
    <text evidence="1">The sequence shown here is derived from an EMBL/GenBank/DDBJ whole genome shotgun (WGS) entry which is preliminary data.</text>
</comment>
<dbReference type="EMBL" id="BGZK01000017">
    <property type="protein sequence ID" value="GBP05205.1"/>
    <property type="molecule type" value="Genomic_DNA"/>
</dbReference>
<name>A0A4C1STC6_EUMVA</name>
<accession>A0A4C1STC6</accession>
<keyword evidence="2" id="KW-1185">Reference proteome</keyword>